<sequence>MSLQPLGGFAAFLPLQHAEVRIAAGTLRAMMHQHQGSPSRWGRRNRDPGWLVTMRVGTAIAPGKDERSKDSFLRFE</sequence>
<gene>
    <name evidence="1" type="ORF">RMSM_05771</name>
</gene>
<dbReference type="AlphaFoldDB" id="M5RTM8"/>
<dbReference type="Proteomes" id="UP000011991">
    <property type="component" value="Unassembled WGS sequence"/>
</dbReference>
<proteinExistence type="predicted"/>
<accession>M5RTM8</accession>
<evidence type="ECO:0000313" key="2">
    <source>
        <dbReference type="Proteomes" id="UP000011991"/>
    </source>
</evidence>
<evidence type="ECO:0000313" key="1">
    <source>
        <dbReference type="EMBL" id="EMI17299.1"/>
    </source>
</evidence>
<organism evidence="1 2">
    <name type="scientific">Rhodopirellula maiorica SM1</name>
    <dbReference type="NCBI Taxonomy" id="1265738"/>
    <lineage>
        <taxon>Bacteria</taxon>
        <taxon>Pseudomonadati</taxon>
        <taxon>Planctomycetota</taxon>
        <taxon>Planctomycetia</taxon>
        <taxon>Pirellulales</taxon>
        <taxon>Pirellulaceae</taxon>
        <taxon>Novipirellula</taxon>
    </lineage>
</organism>
<name>M5RTM8_9BACT</name>
<comment type="caution">
    <text evidence="1">The sequence shown here is derived from an EMBL/GenBank/DDBJ whole genome shotgun (WGS) entry which is preliminary data.</text>
</comment>
<dbReference type="EMBL" id="ANOG01000818">
    <property type="protein sequence ID" value="EMI17299.1"/>
    <property type="molecule type" value="Genomic_DNA"/>
</dbReference>
<keyword evidence="2" id="KW-1185">Reference proteome</keyword>
<reference evidence="1 2" key="1">
    <citation type="journal article" date="2013" name="Mar. Genomics">
        <title>Expression of sulfatases in Rhodopirellula baltica and the diversity of sulfatases in the genus Rhodopirellula.</title>
        <authorList>
            <person name="Wegner C.E."/>
            <person name="Richter-Heitmann T."/>
            <person name="Klindworth A."/>
            <person name="Klockow C."/>
            <person name="Richter M."/>
            <person name="Achstetter T."/>
            <person name="Glockner F.O."/>
            <person name="Harder J."/>
        </authorList>
    </citation>
    <scope>NUCLEOTIDE SEQUENCE [LARGE SCALE GENOMIC DNA]</scope>
    <source>
        <strain evidence="1 2">SM1</strain>
    </source>
</reference>
<protein>
    <submittedName>
        <fullName evidence="1">Uncharacterized protein</fullName>
    </submittedName>
</protein>
<dbReference type="RefSeq" id="WP_008704124.1">
    <property type="nucleotide sequence ID" value="NZ_ANOG01000818.1"/>
</dbReference>